<keyword evidence="1" id="KW-0472">Membrane</keyword>
<dbReference type="KEGG" id="bip:Bint_1204"/>
<accession>G0EN66</accession>
<organism evidence="2 3">
    <name type="scientific">Brachyspira intermedia (strain ATCC 51140 / PWS/A)</name>
    <name type="common">Serpulina intermedia</name>
    <dbReference type="NCBI Taxonomy" id="1045858"/>
    <lineage>
        <taxon>Bacteria</taxon>
        <taxon>Pseudomonadati</taxon>
        <taxon>Spirochaetota</taxon>
        <taxon>Spirochaetia</taxon>
        <taxon>Brachyspirales</taxon>
        <taxon>Brachyspiraceae</taxon>
        <taxon>Brachyspira</taxon>
    </lineage>
</organism>
<feature type="transmembrane region" description="Helical" evidence="1">
    <location>
        <begin position="120"/>
        <end position="139"/>
    </location>
</feature>
<dbReference type="HOGENOM" id="CLU_124911_2_1_12"/>
<feature type="transmembrane region" description="Helical" evidence="1">
    <location>
        <begin position="91"/>
        <end position="108"/>
    </location>
</feature>
<dbReference type="EMBL" id="CP002874">
    <property type="protein sequence ID" value="AEM21825.1"/>
    <property type="molecule type" value="Genomic_DNA"/>
</dbReference>
<protein>
    <submittedName>
        <fullName evidence="2">Putative positive regulator of sigma E, RseC/MucC</fullName>
    </submittedName>
</protein>
<name>G0EN66_BRAIP</name>
<sequence length="164" mass="18628">MKAEKYFYFAKTLKSYDNIKGIIMKREFALVLETYDNNVAKVELQRSASCDGCTICNSGKPVVLRAFNKINANKGDSVVIEVEELKKGTNFFVYVIPLICLIAGYFIGEYISKLSNIENNLGPIFAFIVFFIYVILGLIKLKKDNKIIANIICKNQVIENFNEK</sequence>
<proteinExistence type="predicted"/>
<dbReference type="eggNOG" id="COG3086">
    <property type="taxonomic scope" value="Bacteria"/>
</dbReference>
<gene>
    <name evidence="2" type="ordered locus">Bint_1204</name>
</gene>
<dbReference type="Pfam" id="PF04246">
    <property type="entry name" value="RseC_MucC"/>
    <property type="match status" value="1"/>
</dbReference>
<evidence type="ECO:0000256" key="1">
    <source>
        <dbReference type="SAM" id="Phobius"/>
    </source>
</evidence>
<keyword evidence="3" id="KW-1185">Reference proteome</keyword>
<evidence type="ECO:0000313" key="3">
    <source>
        <dbReference type="Proteomes" id="UP000008522"/>
    </source>
</evidence>
<keyword evidence="1" id="KW-1133">Transmembrane helix</keyword>
<dbReference type="Proteomes" id="UP000008522">
    <property type="component" value="Chromosome"/>
</dbReference>
<dbReference type="AlphaFoldDB" id="G0EN66"/>
<evidence type="ECO:0000313" key="2">
    <source>
        <dbReference type="EMBL" id="AEM21825.1"/>
    </source>
</evidence>
<dbReference type="PATRIC" id="fig|1045858.4.peg.1204"/>
<reference evidence="2 3" key="1">
    <citation type="journal article" date="2011" name="BMC Genomics">
        <title>Complete genome sequence of Brachyspira intermedia reveals unique genomic features in Brachyspira species and phage-mediated horizontal gene transfer.</title>
        <authorList>
            <person name="Hafstrom T."/>
            <person name="Jansson D.S."/>
            <person name="Segerman B."/>
        </authorList>
    </citation>
    <scope>NUCLEOTIDE SEQUENCE [LARGE SCALE GENOMIC DNA]</scope>
    <source>
        <strain evidence="3">ATCC 51140 / PWS/A</strain>
    </source>
</reference>
<keyword evidence="1" id="KW-0812">Transmembrane</keyword>